<feature type="chain" id="PRO_5023047655" description="Calcineurin-like phosphoesterase domain-containing protein" evidence="4">
    <location>
        <begin position="17"/>
        <end position="763"/>
    </location>
</feature>
<accession>A0A5E8BHD4</accession>
<feature type="compositionally biased region" description="Acidic residues" evidence="3">
    <location>
        <begin position="125"/>
        <end position="137"/>
    </location>
</feature>
<dbReference type="InterPro" id="IPR004843">
    <property type="entry name" value="Calcineurin-like_PHP"/>
</dbReference>
<feature type="domain" description="Calcineurin-like phosphoesterase" evidence="5">
    <location>
        <begin position="367"/>
        <end position="571"/>
    </location>
</feature>
<evidence type="ECO:0000256" key="4">
    <source>
        <dbReference type="SAM" id="SignalP"/>
    </source>
</evidence>
<dbReference type="Proteomes" id="UP000398389">
    <property type="component" value="Unassembled WGS sequence"/>
</dbReference>
<proteinExistence type="predicted"/>
<sequence length="763" mass="86070">MLPVTMLVFVTSPAHAMTDLNNNIPGEFSSKFEKIIEFSSSNSRLTCDACRSAIKLARRAALISKSLLPPLIRRLCTELGDGSFGDSTLCQQLPWDRQITSKLNRRTMMDKMMKRSWSDWAPWNQDDEDDNDEDEYGSSDSENSTFSSVAPGAYQGIDDNINNANNTDTSTSIRSSFLNDIYNVLRLMDPDSDDSTYFCYMFGFKACPLPQILEPDMSGWWPPRPANAKAPTPGGSTINVLHLSDVHLQRNYTVGAEGNCGTLMCCAPNSQHVPMARSGRDRSIVPADPFPAPPLGYYRCDTPELLLDSTLSDVVVRGKGLQKRMYYADLEDVDLEQGEDLFYTDPSGRELRSRPLAPRAEDGLGFEFAIFTGDMIDHDPLTISYEDSVWEEEQSLRKFKQYLGGIPVYPVLGNHDTYPYGQVAQERSGYANLFTWNSNLMADLWSEFGWLGSGPDADAAIDSVRRHYGAYAVTTRGGLRVISLNSNFWYMWNMYNYWNTSDPDTSGILRFLSDELVACEKKGQYAWIIAHVPPGGIDTDAMPVSASAFSQIIQRFSPHVITGVFFGHTHRDEFQLVYAGDVTRHFEDDGPGRTPVNVAWIAQSITPLTNYNPGWRYYKVDSQTFQVMDSLNFYTRLNDTFDANSHEHGSRTTDWHALYSARDEYAPDDWPANKPLDAQFWEIVAHRIRDEKGRAADGDDSSEEADVRWRDSGFAQKYTNFGYRMSPHTPRCVSDKCRATNFCYVTSITPLQVKSCKQRYGLA</sequence>
<evidence type="ECO:0000256" key="1">
    <source>
        <dbReference type="ARBA" id="ARBA00022801"/>
    </source>
</evidence>
<feature type="region of interest" description="Disordered" evidence="3">
    <location>
        <begin position="120"/>
        <end position="149"/>
    </location>
</feature>
<dbReference type="PANTHER" id="PTHR10340">
    <property type="entry name" value="SPHINGOMYELIN PHOSPHODIESTERASE"/>
    <property type="match status" value="1"/>
</dbReference>
<gene>
    <name evidence="6" type="ORF">SAPINGB_P002979</name>
</gene>
<dbReference type="InterPro" id="IPR029052">
    <property type="entry name" value="Metallo-depent_PP-like"/>
</dbReference>
<organism evidence="6 7">
    <name type="scientific">Magnusiomyces paraingens</name>
    <dbReference type="NCBI Taxonomy" id="2606893"/>
    <lineage>
        <taxon>Eukaryota</taxon>
        <taxon>Fungi</taxon>
        <taxon>Dikarya</taxon>
        <taxon>Ascomycota</taxon>
        <taxon>Saccharomycotina</taxon>
        <taxon>Dipodascomycetes</taxon>
        <taxon>Dipodascales</taxon>
        <taxon>Dipodascaceae</taxon>
        <taxon>Magnusiomyces</taxon>
    </lineage>
</organism>
<dbReference type="RefSeq" id="XP_031853588.1">
    <property type="nucleotide sequence ID" value="XM_031997697.1"/>
</dbReference>
<dbReference type="GeneID" id="43581797"/>
<dbReference type="InterPro" id="IPR041805">
    <property type="entry name" value="ASMase/PPN1_MPP"/>
</dbReference>
<keyword evidence="4" id="KW-0732">Signal</keyword>
<dbReference type="PANTHER" id="PTHR10340:SF27">
    <property type="entry name" value="ACL091CP"/>
    <property type="match status" value="1"/>
</dbReference>
<dbReference type="OrthoDB" id="282973at2759"/>
<dbReference type="AlphaFoldDB" id="A0A5E8BHD4"/>
<protein>
    <recommendedName>
        <fullName evidence="5">Calcineurin-like phosphoesterase domain-containing protein</fullName>
    </recommendedName>
</protein>
<dbReference type="SUPFAM" id="SSF56300">
    <property type="entry name" value="Metallo-dependent phosphatases"/>
    <property type="match status" value="1"/>
</dbReference>
<dbReference type="Pfam" id="PF00149">
    <property type="entry name" value="Metallophos"/>
    <property type="match status" value="1"/>
</dbReference>
<name>A0A5E8BHD4_9ASCO</name>
<evidence type="ECO:0000259" key="5">
    <source>
        <dbReference type="Pfam" id="PF00149"/>
    </source>
</evidence>
<keyword evidence="1" id="KW-0378">Hydrolase</keyword>
<evidence type="ECO:0000313" key="6">
    <source>
        <dbReference type="EMBL" id="VVT51086.1"/>
    </source>
</evidence>
<evidence type="ECO:0000256" key="3">
    <source>
        <dbReference type="SAM" id="MobiDB-lite"/>
    </source>
</evidence>
<evidence type="ECO:0000256" key="2">
    <source>
        <dbReference type="ARBA" id="ARBA00023180"/>
    </source>
</evidence>
<feature type="signal peptide" evidence="4">
    <location>
        <begin position="1"/>
        <end position="16"/>
    </location>
</feature>
<dbReference type="GO" id="GO:0008081">
    <property type="term" value="F:phosphoric diester hydrolase activity"/>
    <property type="evidence" value="ECO:0007669"/>
    <property type="project" value="TreeGrafter"/>
</dbReference>
<evidence type="ECO:0000313" key="7">
    <source>
        <dbReference type="Proteomes" id="UP000398389"/>
    </source>
</evidence>
<reference evidence="6 7" key="1">
    <citation type="submission" date="2019-09" db="EMBL/GenBank/DDBJ databases">
        <authorList>
            <person name="Brejova B."/>
        </authorList>
    </citation>
    <scope>NUCLEOTIDE SEQUENCE [LARGE SCALE GENOMIC DNA]</scope>
</reference>
<dbReference type="CDD" id="cd00842">
    <property type="entry name" value="MPP_ASMase"/>
    <property type="match status" value="1"/>
</dbReference>
<dbReference type="Gene3D" id="3.60.21.10">
    <property type="match status" value="1"/>
</dbReference>
<dbReference type="EMBL" id="CABVLU010000002">
    <property type="protein sequence ID" value="VVT51086.1"/>
    <property type="molecule type" value="Genomic_DNA"/>
</dbReference>
<keyword evidence="2" id="KW-0325">Glycoprotein</keyword>
<keyword evidence="7" id="KW-1185">Reference proteome</keyword>